<organism evidence="1 2">
    <name type="scientific">Dictyocaulus viviparus</name>
    <name type="common">Bovine lungworm</name>
    <dbReference type="NCBI Taxonomy" id="29172"/>
    <lineage>
        <taxon>Eukaryota</taxon>
        <taxon>Metazoa</taxon>
        <taxon>Ecdysozoa</taxon>
        <taxon>Nematoda</taxon>
        <taxon>Chromadorea</taxon>
        <taxon>Rhabditida</taxon>
        <taxon>Rhabditina</taxon>
        <taxon>Rhabditomorpha</taxon>
        <taxon>Strongyloidea</taxon>
        <taxon>Metastrongylidae</taxon>
        <taxon>Dictyocaulus</taxon>
    </lineage>
</organism>
<sequence>MVKERYIEPLFSSTILFIIKSSKVMHLLIYSQHFLISSLNHNTSIHFVVDQTHVLIIVKK</sequence>
<evidence type="ECO:0000313" key="2">
    <source>
        <dbReference type="Proteomes" id="UP000053766"/>
    </source>
</evidence>
<accession>A0A0D8XJQ8</accession>
<name>A0A0D8XJQ8_DICVI</name>
<reference evidence="1 2" key="1">
    <citation type="submission" date="2013-11" db="EMBL/GenBank/DDBJ databases">
        <title>Draft genome of the bovine lungworm Dictyocaulus viviparus.</title>
        <authorList>
            <person name="Mitreva M."/>
        </authorList>
    </citation>
    <scope>NUCLEOTIDE SEQUENCE [LARGE SCALE GENOMIC DNA]</scope>
    <source>
        <strain evidence="1 2">HannoverDv2000</strain>
    </source>
</reference>
<dbReference type="AlphaFoldDB" id="A0A0D8XJQ8"/>
<gene>
    <name evidence="1" type="ORF">DICVIV_09914</name>
</gene>
<protein>
    <submittedName>
        <fullName evidence="1">Uncharacterized protein</fullName>
    </submittedName>
</protein>
<dbReference type="EMBL" id="KN716502">
    <property type="protein sequence ID" value="KJH44074.1"/>
    <property type="molecule type" value="Genomic_DNA"/>
</dbReference>
<reference evidence="2" key="2">
    <citation type="journal article" date="2016" name="Sci. Rep.">
        <title>Dictyocaulus viviparus genome, variome and transcriptome elucidate lungworm biology and support future intervention.</title>
        <authorList>
            <person name="McNulty S.N."/>
            <person name="Strube C."/>
            <person name="Rosa B.A."/>
            <person name="Martin J.C."/>
            <person name="Tyagi R."/>
            <person name="Choi Y.J."/>
            <person name="Wang Q."/>
            <person name="Hallsworth Pepin K."/>
            <person name="Zhang X."/>
            <person name="Ozersky P."/>
            <person name="Wilson R.K."/>
            <person name="Sternberg P.W."/>
            <person name="Gasser R.B."/>
            <person name="Mitreva M."/>
        </authorList>
    </citation>
    <scope>NUCLEOTIDE SEQUENCE [LARGE SCALE GENOMIC DNA]</scope>
    <source>
        <strain evidence="2">HannoverDv2000</strain>
    </source>
</reference>
<proteinExistence type="predicted"/>
<keyword evidence="2" id="KW-1185">Reference proteome</keyword>
<evidence type="ECO:0000313" key="1">
    <source>
        <dbReference type="EMBL" id="KJH44074.1"/>
    </source>
</evidence>
<dbReference type="Proteomes" id="UP000053766">
    <property type="component" value="Unassembled WGS sequence"/>
</dbReference>